<evidence type="ECO:0000313" key="3">
    <source>
        <dbReference type="Proteomes" id="UP001161589"/>
    </source>
</evidence>
<protein>
    <submittedName>
        <fullName evidence="2">P</fullName>
    </submittedName>
</protein>
<reference evidence="2" key="1">
    <citation type="journal article" date="2021" name="J. Anim. Genet.">
        <title>Illuminating the plant rhabdovirus landscape through metatranscriptomics data.</title>
        <authorList>
            <person name="Bejerman N."/>
            <person name="Dietzgen R.G."/>
            <person name="Debat H."/>
        </authorList>
    </citation>
    <scope>NUCLEOTIDE SEQUENCE</scope>
</reference>
<proteinExistence type="predicted"/>
<accession>A0A8D9PH17</accession>
<organism evidence="2 3">
    <name type="scientific">Tagetes erecta virus 1</name>
    <dbReference type="NCBI Taxonomy" id="2793742"/>
    <lineage>
        <taxon>Viruses</taxon>
        <taxon>Riboviria</taxon>
        <taxon>Orthornavirae</taxon>
        <taxon>Negarnaviricota</taxon>
        <taxon>Haploviricotina</taxon>
        <taxon>Monjiviricetes</taxon>
        <taxon>Mononegavirales</taxon>
        <taxon>Rhabdoviridae</taxon>
        <taxon>Betarhabdovirinae</taxon>
        <taxon>Betacytorhabdovirus</taxon>
        <taxon>Betacytorhabdovirus tagetis</taxon>
        <taxon>Cytorhabdovirus tagetis</taxon>
    </lineage>
</organism>
<keyword evidence="3" id="KW-1185">Reference proteome</keyword>
<sequence>MSNEVKVFPPAGPRFVPVFSLASLFDEENFSEDEMSFPDQIRNKNSSSFEFTQSNTPVPSTPKSPSVVDQSASSSSPILAPQTGGDSTILSDPKSSFSPELNFTPESSRVPLDVALADLKKLQERILLEQSSEENVNVEVTRFDEDEAPEITPVDGGVDDSTVHQEETFGFSELEKSASIEEIQMTVSNFVELAGRNGMMIPPSMKNSFFNELISRKQALLPDQLNLILWGITMERNHSNTSVLTETTKSLSQELSRVRHASNALEEVRVKMDDGLKMLMKDIRSESTKILHQIHESTRSEYVKLLADVKTSREEKPELKEITKKSMFASPPLEKPDLKTKVKHSMFSDPEKKKDSNQELSKSGSMLEDIRRLEAEIQRSLKNKTVPTSAVTIGKPLNMIKLKHKDGVKITKSQYDMADTSELADPTNLQAVIDFLREKWCQGITLATDNHIAQAMKNCFIKKQKMLILHDKLAPDLEAEFKKMFVETLSKMVKRESGISVGPNK</sequence>
<dbReference type="EMBL" id="BK014308">
    <property type="protein sequence ID" value="DAF42347.1"/>
    <property type="molecule type" value="Viral_cRNA"/>
</dbReference>
<feature type="compositionally biased region" description="Polar residues" evidence="1">
    <location>
        <begin position="43"/>
        <end position="53"/>
    </location>
</feature>
<feature type="compositionally biased region" description="Low complexity" evidence="1">
    <location>
        <begin position="54"/>
        <end position="77"/>
    </location>
</feature>
<name>A0A8D9PH17_9RHAB</name>
<feature type="region of interest" description="Disordered" evidence="1">
    <location>
        <begin position="32"/>
        <end position="104"/>
    </location>
</feature>
<feature type="compositionally biased region" description="Polar residues" evidence="1">
    <location>
        <begin position="84"/>
        <end position="104"/>
    </location>
</feature>
<evidence type="ECO:0000313" key="2">
    <source>
        <dbReference type="EMBL" id="DAF42347.1"/>
    </source>
</evidence>
<feature type="region of interest" description="Disordered" evidence="1">
    <location>
        <begin position="341"/>
        <end position="365"/>
    </location>
</feature>
<reference evidence="2" key="2">
    <citation type="journal article" date="2021" name="Viruses">
        <title>Illuminating the Plant Rhabdovirus Landscape through Metatranscriptomics Data.</title>
        <authorList>
            <person name="Bejerman N."/>
            <person name="Dietzgen R.G."/>
            <person name="Debat H."/>
        </authorList>
    </citation>
    <scope>NUCLEOTIDE SEQUENCE</scope>
</reference>
<dbReference type="KEGG" id="vg:80541027"/>
<dbReference type="Proteomes" id="UP001161589">
    <property type="component" value="Segment"/>
</dbReference>
<evidence type="ECO:0000256" key="1">
    <source>
        <dbReference type="SAM" id="MobiDB-lite"/>
    </source>
</evidence>
<dbReference type="GeneID" id="80541027"/>
<dbReference type="RefSeq" id="YP_010802300.1">
    <property type="nucleotide sequence ID" value="NC_076980.1"/>
</dbReference>